<comment type="caution">
    <text evidence="1">The sequence shown here is derived from an EMBL/GenBank/DDBJ whole genome shotgun (WGS) entry which is preliminary data.</text>
</comment>
<reference evidence="1 2" key="1">
    <citation type="journal article" date="2014" name="Am. J. Bot.">
        <title>Genome assembly and annotation for red clover (Trifolium pratense; Fabaceae).</title>
        <authorList>
            <person name="Istvanek J."/>
            <person name="Jaros M."/>
            <person name="Krenek A."/>
            <person name="Repkova J."/>
        </authorList>
    </citation>
    <scope>NUCLEOTIDE SEQUENCE [LARGE SCALE GENOMIC DNA]</scope>
    <source>
        <strain evidence="2">cv. Tatra</strain>
        <tissue evidence="1">Young leaves</tissue>
    </source>
</reference>
<feature type="non-terminal residue" evidence="1">
    <location>
        <position position="1"/>
    </location>
</feature>
<name>A0A2K3JM10_TRIPR</name>
<dbReference type="Proteomes" id="UP000236291">
    <property type="component" value="Unassembled WGS sequence"/>
</dbReference>
<proteinExistence type="predicted"/>
<sequence length="64" mass="7342">GWEHNRGVESKKLGFDSEVIDSEVLVRDLGFNGDEGTESKYEGPMVRRRWRLNESMGVDGKTER</sequence>
<accession>A0A2K3JM10</accession>
<evidence type="ECO:0000313" key="1">
    <source>
        <dbReference type="EMBL" id="PNX55081.1"/>
    </source>
</evidence>
<dbReference type="EMBL" id="ASHM01070208">
    <property type="protein sequence ID" value="PNX55081.1"/>
    <property type="molecule type" value="Genomic_DNA"/>
</dbReference>
<gene>
    <name evidence="1" type="ORF">L195_g048707</name>
</gene>
<protein>
    <submittedName>
        <fullName evidence="1">Uncharacterized protein</fullName>
    </submittedName>
</protein>
<dbReference type="AlphaFoldDB" id="A0A2K3JM10"/>
<reference evidence="1 2" key="2">
    <citation type="journal article" date="2017" name="Front. Plant Sci.">
        <title>Gene Classification and Mining of Molecular Markers Useful in Red Clover (Trifolium pratense) Breeding.</title>
        <authorList>
            <person name="Istvanek J."/>
            <person name="Dluhosova J."/>
            <person name="Dluhos P."/>
            <person name="Patkova L."/>
            <person name="Nedelnik J."/>
            <person name="Repkova J."/>
        </authorList>
    </citation>
    <scope>NUCLEOTIDE SEQUENCE [LARGE SCALE GENOMIC DNA]</scope>
    <source>
        <strain evidence="2">cv. Tatra</strain>
        <tissue evidence="1">Young leaves</tissue>
    </source>
</reference>
<organism evidence="1 2">
    <name type="scientific">Trifolium pratense</name>
    <name type="common">Red clover</name>
    <dbReference type="NCBI Taxonomy" id="57577"/>
    <lineage>
        <taxon>Eukaryota</taxon>
        <taxon>Viridiplantae</taxon>
        <taxon>Streptophyta</taxon>
        <taxon>Embryophyta</taxon>
        <taxon>Tracheophyta</taxon>
        <taxon>Spermatophyta</taxon>
        <taxon>Magnoliopsida</taxon>
        <taxon>eudicotyledons</taxon>
        <taxon>Gunneridae</taxon>
        <taxon>Pentapetalae</taxon>
        <taxon>rosids</taxon>
        <taxon>fabids</taxon>
        <taxon>Fabales</taxon>
        <taxon>Fabaceae</taxon>
        <taxon>Papilionoideae</taxon>
        <taxon>50 kb inversion clade</taxon>
        <taxon>NPAAA clade</taxon>
        <taxon>Hologalegina</taxon>
        <taxon>IRL clade</taxon>
        <taxon>Trifolieae</taxon>
        <taxon>Trifolium</taxon>
    </lineage>
</organism>
<evidence type="ECO:0000313" key="2">
    <source>
        <dbReference type="Proteomes" id="UP000236291"/>
    </source>
</evidence>